<feature type="transmembrane region" description="Helical" evidence="8">
    <location>
        <begin position="239"/>
        <end position="259"/>
    </location>
</feature>
<evidence type="ECO:0000256" key="8">
    <source>
        <dbReference type="SAM" id="Phobius"/>
    </source>
</evidence>
<comment type="caution">
    <text evidence="9">The sequence shown here is derived from an EMBL/GenBank/DDBJ whole genome shotgun (WGS) entry which is preliminary data.</text>
</comment>
<dbReference type="Proteomes" id="UP000218896">
    <property type="component" value="Unassembled WGS sequence"/>
</dbReference>
<feature type="transmembrane region" description="Helical" evidence="8">
    <location>
        <begin position="355"/>
        <end position="381"/>
    </location>
</feature>
<keyword evidence="4" id="KW-1003">Cell membrane</keyword>
<protein>
    <submittedName>
        <fullName evidence="9">Choline transporter</fullName>
    </submittedName>
</protein>
<keyword evidence="6 8" id="KW-1133">Transmembrane helix</keyword>
<dbReference type="GO" id="GO:0022857">
    <property type="term" value="F:transmembrane transporter activity"/>
    <property type="evidence" value="ECO:0007669"/>
    <property type="project" value="InterPro"/>
</dbReference>
<feature type="transmembrane region" description="Helical" evidence="8">
    <location>
        <begin position="454"/>
        <end position="473"/>
    </location>
</feature>
<comment type="subcellular location">
    <subcellularLocation>
        <location evidence="1">Cell membrane</location>
        <topology evidence="1">Multi-pass membrane protein</topology>
    </subcellularLocation>
</comment>
<evidence type="ECO:0000256" key="6">
    <source>
        <dbReference type="ARBA" id="ARBA00022989"/>
    </source>
</evidence>
<dbReference type="EMBL" id="NSKD01000003">
    <property type="protein sequence ID" value="PAU80477.1"/>
    <property type="molecule type" value="Genomic_DNA"/>
</dbReference>
<feature type="transmembrane region" description="Helical" evidence="8">
    <location>
        <begin position="154"/>
        <end position="172"/>
    </location>
</feature>
<name>A0A2A2F726_9GAMM</name>
<dbReference type="PANTHER" id="PTHR30047:SF7">
    <property type="entry name" value="HIGH-AFFINITY CHOLINE TRANSPORT PROTEIN"/>
    <property type="match status" value="1"/>
</dbReference>
<feature type="transmembrane region" description="Helical" evidence="8">
    <location>
        <begin position="21"/>
        <end position="41"/>
    </location>
</feature>
<organism evidence="9 10">
    <name type="scientific">Halovibrio salipaludis</name>
    <dbReference type="NCBI Taxonomy" id="2032626"/>
    <lineage>
        <taxon>Bacteria</taxon>
        <taxon>Pseudomonadati</taxon>
        <taxon>Pseudomonadota</taxon>
        <taxon>Gammaproteobacteria</taxon>
        <taxon>Oceanospirillales</taxon>
        <taxon>Halomonadaceae</taxon>
        <taxon>Halovibrio</taxon>
    </lineage>
</organism>
<evidence type="ECO:0000256" key="4">
    <source>
        <dbReference type="ARBA" id="ARBA00022475"/>
    </source>
</evidence>
<sequence length="530" mass="58212">MGALRAGLTQAWHRFTQKMSPPVFIGSALCVIGFCIFGGLFTATASDAFSSAQQAISRTFGWYYALIVTLFVIFAFWLMVSPYGRLRLGPPDSRPEFRYHAWFAMLFSAGMGTGLVFWGVAEPLYHHADPLFAEGGSPEAAKEAMRYTFFHWGLHPWAIYILFGASIAYFHFRHDLPLAPRSILHPLIGRHIWGPIGHGVDILCTVGTLLGVSTSLGLGAMQINSGLAQYMDIPLQTNVQVGIIALITLVATISVVSGIKSGIRRLSLINLALAFGLMTFVFVAGQTVYILETLVGTLGIYIQQLPEMSLWVEYTSHTDWQATWTMFYWGWWISWSPFVGVFVARISRGRTLREFVLSVMLVPTLVTFVWLSVFGGSALHIELFGSGGLSAIVQDDVSLSLHALLEALPLAGVTMMWATLVIVIFFITSSDSGSLVDDMVTSGGHPNPPRAQRVFWAVSEGSVAAILLIVGGLRAIQDASISLGFFMSFLLLAICLSLYKALRSERHMTQGASQEAFRILPWAKKQPVPE</sequence>
<keyword evidence="7 8" id="KW-0472">Membrane</keyword>
<feature type="transmembrane region" description="Helical" evidence="8">
    <location>
        <begin position="479"/>
        <end position="499"/>
    </location>
</feature>
<feature type="transmembrane region" description="Helical" evidence="8">
    <location>
        <begin position="401"/>
        <end position="427"/>
    </location>
</feature>
<feature type="transmembrane region" description="Helical" evidence="8">
    <location>
        <begin position="101"/>
        <end position="121"/>
    </location>
</feature>
<evidence type="ECO:0000256" key="1">
    <source>
        <dbReference type="ARBA" id="ARBA00004651"/>
    </source>
</evidence>
<proteinExistence type="inferred from homology"/>
<evidence type="ECO:0000256" key="2">
    <source>
        <dbReference type="ARBA" id="ARBA00005658"/>
    </source>
</evidence>
<evidence type="ECO:0000256" key="3">
    <source>
        <dbReference type="ARBA" id="ARBA00022448"/>
    </source>
</evidence>
<dbReference type="AlphaFoldDB" id="A0A2A2F726"/>
<keyword evidence="3" id="KW-0813">Transport</keyword>
<dbReference type="NCBIfam" id="TIGR00842">
    <property type="entry name" value="bcct"/>
    <property type="match status" value="1"/>
</dbReference>
<feature type="transmembrane region" description="Helical" evidence="8">
    <location>
        <begin position="192"/>
        <end position="219"/>
    </location>
</feature>
<dbReference type="OrthoDB" id="9775735at2"/>
<feature type="transmembrane region" description="Helical" evidence="8">
    <location>
        <begin position="271"/>
        <end position="302"/>
    </location>
</feature>
<dbReference type="PANTHER" id="PTHR30047">
    <property type="entry name" value="HIGH-AFFINITY CHOLINE TRANSPORT PROTEIN-RELATED"/>
    <property type="match status" value="1"/>
</dbReference>
<evidence type="ECO:0000256" key="7">
    <source>
        <dbReference type="ARBA" id="ARBA00023136"/>
    </source>
</evidence>
<gene>
    <name evidence="9" type="ORF">CK501_08520</name>
</gene>
<evidence type="ECO:0000256" key="5">
    <source>
        <dbReference type="ARBA" id="ARBA00022692"/>
    </source>
</evidence>
<dbReference type="RefSeq" id="WP_095617318.1">
    <property type="nucleotide sequence ID" value="NZ_NSKD01000003.1"/>
</dbReference>
<comment type="similarity">
    <text evidence="2">Belongs to the BCCT transporter (TC 2.A.15) family.</text>
</comment>
<evidence type="ECO:0000313" key="9">
    <source>
        <dbReference type="EMBL" id="PAU80477.1"/>
    </source>
</evidence>
<evidence type="ECO:0000313" key="10">
    <source>
        <dbReference type="Proteomes" id="UP000218896"/>
    </source>
</evidence>
<dbReference type="Pfam" id="PF02028">
    <property type="entry name" value="BCCT"/>
    <property type="match status" value="1"/>
</dbReference>
<keyword evidence="5 8" id="KW-0812">Transmembrane</keyword>
<accession>A0A2A2F726</accession>
<dbReference type="InterPro" id="IPR000060">
    <property type="entry name" value="BCCT_transptr"/>
</dbReference>
<keyword evidence="10" id="KW-1185">Reference proteome</keyword>
<feature type="transmembrane region" description="Helical" evidence="8">
    <location>
        <begin position="322"/>
        <end position="343"/>
    </location>
</feature>
<dbReference type="GO" id="GO:0005886">
    <property type="term" value="C:plasma membrane"/>
    <property type="evidence" value="ECO:0007669"/>
    <property type="project" value="UniProtKB-SubCell"/>
</dbReference>
<feature type="transmembrane region" description="Helical" evidence="8">
    <location>
        <begin position="61"/>
        <end position="80"/>
    </location>
</feature>
<reference evidence="9 10" key="1">
    <citation type="submission" date="2017-08" db="EMBL/GenBank/DDBJ databases">
        <title>Halovibrio sewagensis sp. nov., isolated from wastewater of high salinity.</title>
        <authorList>
            <person name="Dong X."/>
            <person name="Zhang G."/>
        </authorList>
    </citation>
    <scope>NUCLEOTIDE SEQUENCE [LARGE SCALE GENOMIC DNA]</scope>
    <source>
        <strain evidence="9 10">YL5-2</strain>
    </source>
</reference>